<comment type="subcellular location">
    <subcellularLocation>
        <location evidence="1">Cell membrane</location>
        <topology evidence="1">Multi-pass membrane protein</topology>
    </subcellularLocation>
</comment>
<dbReference type="EMBL" id="JACSRA010000002">
    <property type="protein sequence ID" value="MBD7910166.1"/>
    <property type="molecule type" value="Genomic_DNA"/>
</dbReference>
<dbReference type="RefSeq" id="WP_143314624.1">
    <property type="nucleotide sequence ID" value="NZ_JACSRA010000002.1"/>
</dbReference>
<evidence type="ECO:0000313" key="9">
    <source>
        <dbReference type="EMBL" id="MBD7910166.1"/>
    </source>
</evidence>
<comment type="caution">
    <text evidence="9">The sequence shown here is derived from an EMBL/GenBank/DDBJ whole genome shotgun (WGS) entry which is preliminary data.</text>
</comment>
<feature type="transmembrane region" description="Helical" evidence="7">
    <location>
        <begin position="114"/>
        <end position="135"/>
    </location>
</feature>
<evidence type="ECO:0000259" key="8">
    <source>
        <dbReference type="Pfam" id="PF06738"/>
    </source>
</evidence>
<feature type="transmembrane region" description="Helical" evidence="7">
    <location>
        <begin position="232"/>
        <end position="250"/>
    </location>
</feature>
<dbReference type="InterPro" id="IPR050539">
    <property type="entry name" value="ThrE_Dicarb/AminoAcid_Exp"/>
</dbReference>
<keyword evidence="10" id="KW-1185">Reference proteome</keyword>
<keyword evidence="4 7" id="KW-1133">Transmembrane helix</keyword>
<reference evidence="9 10" key="1">
    <citation type="submission" date="2020-08" db="EMBL/GenBank/DDBJ databases">
        <title>A Genomic Blueprint of the Chicken Gut Microbiome.</title>
        <authorList>
            <person name="Gilroy R."/>
            <person name="Ravi A."/>
            <person name="Getino M."/>
            <person name="Pursley I."/>
            <person name="Horton D.L."/>
            <person name="Alikhan N.-F."/>
            <person name="Baker D."/>
            <person name="Gharbi K."/>
            <person name="Hall N."/>
            <person name="Watson M."/>
            <person name="Adriaenssens E.M."/>
            <person name="Foster-Nyarko E."/>
            <person name="Jarju S."/>
            <person name="Secka A."/>
            <person name="Antonio M."/>
            <person name="Oren A."/>
            <person name="Chaudhuri R."/>
            <person name="La Ragione R.M."/>
            <person name="Hildebrand F."/>
            <person name="Pallen M.J."/>
        </authorList>
    </citation>
    <scope>NUCLEOTIDE SEQUENCE [LARGE SCALE GENOMIC DNA]</scope>
    <source>
        <strain evidence="9 10">Sa3CVN1</strain>
    </source>
</reference>
<evidence type="ECO:0000256" key="2">
    <source>
        <dbReference type="ARBA" id="ARBA00022475"/>
    </source>
</evidence>
<dbReference type="Proteomes" id="UP000627781">
    <property type="component" value="Unassembled WGS sequence"/>
</dbReference>
<evidence type="ECO:0000256" key="7">
    <source>
        <dbReference type="SAM" id="Phobius"/>
    </source>
</evidence>
<keyword evidence="3 7" id="KW-0812">Transmembrane</keyword>
<dbReference type="InterPro" id="IPR010619">
    <property type="entry name" value="ThrE-like_N"/>
</dbReference>
<evidence type="ECO:0000256" key="3">
    <source>
        <dbReference type="ARBA" id="ARBA00022692"/>
    </source>
</evidence>
<dbReference type="PANTHER" id="PTHR34390:SF2">
    <property type="entry name" value="SUCCINATE TRANSPORTER SUBUNIT YJJP-RELATED"/>
    <property type="match status" value="1"/>
</dbReference>
<keyword evidence="2" id="KW-1003">Cell membrane</keyword>
<keyword evidence="5 7" id="KW-0472">Membrane</keyword>
<proteinExistence type="inferred from homology"/>
<protein>
    <submittedName>
        <fullName evidence="9">Threonine/serine exporter family protein</fullName>
    </submittedName>
</protein>
<comment type="similarity">
    <text evidence="6">Belongs to the ThrE exporter (TC 2.A.79) family.</text>
</comment>
<evidence type="ECO:0000313" key="10">
    <source>
        <dbReference type="Proteomes" id="UP000627781"/>
    </source>
</evidence>
<dbReference type="PANTHER" id="PTHR34390">
    <property type="entry name" value="UPF0442 PROTEIN YJJB-RELATED"/>
    <property type="match status" value="1"/>
</dbReference>
<organism evidence="9 10">
    <name type="scientific">Clostridium cibarium</name>
    <dbReference type="NCBI Taxonomy" id="2762247"/>
    <lineage>
        <taxon>Bacteria</taxon>
        <taxon>Bacillati</taxon>
        <taxon>Bacillota</taxon>
        <taxon>Clostridia</taxon>
        <taxon>Eubacteriales</taxon>
        <taxon>Clostridiaceae</taxon>
        <taxon>Clostridium</taxon>
    </lineage>
</organism>
<evidence type="ECO:0000256" key="5">
    <source>
        <dbReference type="ARBA" id="ARBA00023136"/>
    </source>
</evidence>
<feature type="transmembrane region" description="Helical" evidence="7">
    <location>
        <begin position="195"/>
        <end position="212"/>
    </location>
</feature>
<sequence length="258" mass="27618">MDLNKLLKVATFAGKIMLESGAETYRVEETICRICLSFGVETADSFVTPTGIMVSISDNNETLSLIKRVTSRGVDLNKIDKVNDLSRLLQDNKNNTGIEDFYESLLIVNKGDRYSVLTTLIFSSIAAGAFSYLFGGDIKDLISATFVGLIIKIITNYFEKLAINEFFINSIGGGISALLAIILFTLGVASHIDKTIIGAIMLLVPGLAITNAIRDTIAGDYLAGITKASEAFLIAISIAVGTGAVLSFWINTLGGSII</sequence>
<evidence type="ECO:0000256" key="4">
    <source>
        <dbReference type="ARBA" id="ARBA00022989"/>
    </source>
</evidence>
<name>A0ABR8PPR0_9CLOT</name>
<feature type="domain" description="Threonine/serine exporter-like N-terminal" evidence="8">
    <location>
        <begin position="9"/>
        <end position="248"/>
    </location>
</feature>
<evidence type="ECO:0000256" key="6">
    <source>
        <dbReference type="ARBA" id="ARBA00034125"/>
    </source>
</evidence>
<evidence type="ECO:0000256" key="1">
    <source>
        <dbReference type="ARBA" id="ARBA00004651"/>
    </source>
</evidence>
<dbReference type="Pfam" id="PF06738">
    <property type="entry name" value="ThrE"/>
    <property type="match status" value="1"/>
</dbReference>
<gene>
    <name evidence="9" type="ORF">H9661_02245</name>
</gene>
<accession>A0ABR8PPR0</accession>
<feature type="transmembrane region" description="Helical" evidence="7">
    <location>
        <begin position="166"/>
        <end position="189"/>
    </location>
</feature>